<accession>A0A5A8CG95</accession>
<comment type="caution">
    <text evidence="3">The sequence shown here is derived from an EMBL/GenBank/DDBJ whole genome shotgun (WGS) entry which is preliminary data.</text>
</comment>
<dbReference type="Proteomes" id="UP000323011">
    <property type="component" value="Unassembled WGS sequence"/>
</dbReference>
<dbReference type="InterPro" id="IPR036249">
    <property type="entry name" value="Thioredoxin-like_sf"/>
</dbReference>
<evidence type="ECO:0000313" key="3">
    <source>
        <dbReference type="EMBL" id="KAA0151709.1"/>
    </source>
</evidence>
<dbReference type="Gene3D" id="3.40.30.10">
    <property type="entry name" value="Glutaredoxin"/>
    <property type="match status" value="1"/>
</dbReference>
<dbReference type="Gene3D" id="1.25.40.10">
    <property type="entry name" value="Tetratricopeptide repeat domain"/>
    <property type="match status" value="1"/>
</dbReference>
<dbReference type="PROSITE" id="PS51352">
    <property type="entry name" value="THIOREDOXIN_2"/>
    <property type="match status" value="1"/>
</dbReference>
<gene>
    <name evidence="3" type="ORF">FNF29_04396</name>
</gene>
<dbReference type="SUPFAM" id="SSF52833">
    <property type="entry name" value="Thioredoxin-like"/>
    <property type="match status" value="1"/>
</dbReference>
<dbReference type="SUPFAM" id="SSF48452">
    <property type="entry name" value="TPR-like"/>
    <property type="match status" value="1"/>
</dbReference>
<proteinExistence type="predicted"/>
<dbReference type="Pfam" id="PF00085">
    <property type="entry name" value="Thioredoxin"/>
    <property type="match status" value="1"/>
</dbReference>
<protein>
    <recommendedName>
        <fullName evidence="2">Thioredoxin domain-containing protein</fullName>
    </recommendedName>
</protein>
<feature type="domain" description="Thioredoxin" evidence="2">
    <location>
        <begin position="334"/>
        <end position="478"/>
    </location>
</feature>
<keyword evidence="1" id="KW-1015">Disulfide bond</keyword>
<evidence type="ECO:0000313" key="4">
    <source>
        <dbReference type="Proteomes" id="UP000323011"/>
    </source>
</evidence>
<dbReference type="GO" id="GO:0006950">
    <property type="term" value="P:response to stress"/>
    <property type="evidence" value="ECO:0007669"/>
    <property type="project" value="UniProtKB-ARBA"/>
</dbReference>
<evidence type="ECO:0000259" key="2">
    <source>
        <dbReference type="PROSITE" id="PS51352"/>
    </source>
</evidence>
<sequence length="521" mass="52380">MAASSTASAALLPARKHAVALDEAITSDSPREISRTLVACGLPSAAAAAARASADAEAESTTSTSVAGLLAAIEAGAAEVFEWARLVDNGEDAGAAPLVPWGSLGARSAASSADKLPRQVPEREQGAFLLLARAAAAWARGRLGECARLAEAAGACSQQAERCAETARSRGWLDADSTEAVRHPGMVAAALAWHAWARLGELGRARDVAARAAAQDPDAAAARVLPLLRAAKAAEAAKAEADALYRAADYDAARKAYEALGRPSGDEAGAGGEGSAPLVHGIATAVGNAAAAASLAGDLAAAERLARRAVSLSPFDARPWNKLGAALERQAGPRAASAAAAAFRVAAVLAGAAGTRAAAVRGAPAALVEVHSDEEWNRAARSAQARGVPVVADFSASWCGPCRILGPAFAAEAASAWPLAALIKVDIDSCPATASAAGVQSVPHVVAYVNGSAAGEVKGADTGRMKELVERAVQAGKAARAQARGHAAGWPVNEDDGALRWAAESARDAGLEEAAFFVLPA</sequence>
<dbReference type="PROSITE" id="PS00194">
    <property type="entry name" value="THIOREDOXIN_1"/>
    <property type="match status" value="1"/>
</dbReference>
<dbReference type="InterPro" id="IPR013766">
    <property type="entry name" value="Thioredoxin_domain"/>
</dbReference>
<dbReference type="EMBL" id="VLTN01000025">
    <property type="protein sequence ID" value="KAA0151709.1"/>
    <property type="molecule type" value="Genomic_DNA"/>
</dbReference>
<name>A0A5A8CG95_CAFRO</name>
<dbReference type="PANTHER" id="PTHR46115">
    <property type="entry name" value="THIOREDOXIN-LIKE PROTEIN 1"/>
    <property type="match status" value="1"/>
</dbReference>
<organism evidence="3 4">
    <name type="scientific">Cafeteria roenbergensis</name>
    <name type="common">Marine flagellate</name>
    <dbReference type="NCBI Taxonomy" id="33653"/>
    <lineage>
        <taxon>Eukaryota</taxon>
        <taxon>Sar</taxon>
        <taxon>Stramenopiles</taxon>
        <taxon>Bigyra</taxon>
        <taxon>Opalozoa</taxon>
        <taxon>Bicosoecida</taxon>
        <taxon>Cafeteriaceae</taxon>
        <taxon>Cafeteria</taxon>
    </lineage>
</organism>
<dbReference type="AlphaFoldDB" id="A0A5A8CG95"/>
<dbReference type="InterPro" id="IPR017937">
    <property type="entry name" value="Thioredoxin_CS"/>
</dbReference>
<dbReference type="InterPro" id="IPR011990">
    <property type="entry name" value="TPR-like_helical_dom_sf"/>
</dbReference>
<evidence type="ECO:0000256" key="1">
    <source>
        <dbReference type="ARBA" id="ARBA00023157"/>
    </source>
</evidence>
<dbReference type="CDD" id="cd02947">
    <property type="entry name" value="TRX_family"/>
    <property type="match status" value="1"/>
</dbReference>
<keyword evidence="4" id="KW-1185">Reference proteome</keyword>
<reference evidence="3 4" key="1">
    <citation type="submission" date="2019-07" db="EMBL/GenBank/DDBJ databases">
        <title>Genomes of Cafeteria roenbergensis.</title>
        <authorList>
            <person name="Fischer M.G."/>
            <person name="Hackl T."/>
            <person name="Roman M."/>
        </authorList>
    </citation>
    <scope>NUCLEOTIDE SEQUENCE [LARGE SCALE GENOMIC DNA]</scope>
    <source>
        <strain evidence="3 4">BVI</strain>
    </source>
</reference>